<dbReference type="SMART" id="SM00255">
    <property type="entry name" value="TIR"/>
    <property type="match status" value="1"/>
</dbReference>
<dbReference type="Proteomes" id="UP000694866">
    <property type="component" value="Unplaced"/>
</dbReference>
<dbReference type="Gene3D" id="1.10.533.10">
    <property type="entry name" value="Death Domain, Fas"/>
    <property type="match status" value="1"/>
</dbReference>
<dbReference type="RefSeq" id="XP_011308982.1">
    <property type="nucleotide sequence ID" value="XM_011310680.1"/>
</dbReference>
<dbReference type="GO" id="GO:0043123">
    <property type="term" value="P:positive regulation of canonical NF-kappaB signal transduction"/>
    <property type="evidence" value="ECO:0007669"/>
    <property type="project" value="InterPro"/>
</dbReference>
<evidence type="ECO:0000256" key="1">
    <source>
        <dbReference type="ARBA" id="ARBA00004496"/>
    </source>
</evidence>
<name>A0A9R1U6G9_9HYME</name>
<dbReference type="SUPFAM" id="SSF47986">
    <property type="entry name" value="DEATH domain"/>
    <property type="match status" value="1"/>
</dbReference>
<evidence type="ECO:0000259" key="4">
    <source>
        <dbReference type="PROSITE" id="PS50017"/>
    </source>
</evidence>
<dbReference type="GO" id="GO:0034142">
    <property type="term" value="P:toll-like receptor 4 signaling pathway"/>
    <property type="evidence" value="ECO:0007669"/>
    <property type="project" value="TreeGrafter"/>
</dbReference>
<dbReference type="Gene3D" id="3.40.50.10140">
    <property type="entry name" value="Toll/interleukin-1 receptor homology (TIR) domain"/>
    <property type="match status" value="1"/>
</dbReference>
<dbReference type="GO" id="GO:0005737">
    <property type="term" value="C:cytoplasm"/>
    <property type="evidence" value="ECO:0007669"/>
    <property type="project" value="UniProtKB-SubCell"/>
</dbReference>
<protein>
    <submittedName>
        <fullName evidence="7">Myeloid differentiation primary response protein MyD88</fullName>
    </submittedName>
</protein>
<dbReference type="CTD" id="4615"/>
<dbReference type="GO" id="GO:0002755">
    <property type="term" value="P:MyD88-dependent toll-like receptor signaling pathway"/>
    <property type="evidence" value="ECO:0007669"/>
    <property type="project" value="InterPro"/>
</dbReference>
<dbReference type="InterPro" id="IPR011029">
    <property type="entry name" value="DEATH-like_dom_sf"/>
</dbReference>
<dbReference type="GO" id="GO:0050830">
    <property type="term" value="P:defense response to Gram-positive bacterium"/>
    <property type="evidence" value="ECO:0007669"/>
    <property type="project" value="TreeGrafter"/>
</dbReference>
<sequence>MVNFGCIPLIAMSPAAKNIFSTLLNPPKVLQTCDKSFRDWRGFADVLGITGDANGIITSSLDPTAAIFDILKTRKERVTFEHLVKALEKIDRWDVLDDASDILEKDGKVYLERLEKVNAPEVDAMIDSKMLTYDDVVRLESGQPMQTYDAFLLFAEEDSSFADEIIENLERRGNLRLCTRDRDLISRGERFEPEVLMELISERCTRLIVVLSPNFIKSPVNTFLMDFGQTTGLHERRRKIVPVLYQDCKIPIQMRHTVMLHYNRMGMYNFWERFRNCIRTVSPAVVCDSRNYPSREEVPSRVPSIVPEMCPEADGEVLDEITPGGAPGQVTPRKKSFFRFAKRKNEKRDDSVVQLPSLSGLDDLGEINTQEMVRKPRGTGVAKKIKALVLRS</sequence>
<organism evidence="6 7">
    <name type="scientific">Fopius arisanus</name>
    <dbReference type="NCBI Taxonomy" id="64838"/>
    <lineage>
        <taxon>Eukaryota</taxon>
        <taxon>Metazoa</taxon>
        <taxon>Ecdysozoa</taxon>
        <taxon>Arthropoda</taxon>
        <taxon>Hexapoda</taxon>
        <taxon>Insecta</taxon>
        <taxon>Pterygota</taxon>
        <taxon>Neoptera</taxon>
        <taxon>Endopterygota</taxon>
        <taxon>Hymenoptera</taxon>
        <taxon>Apocrita</taxon>
        <taxon>Ichneumonoidea</taxon>
        <taxon>Braconidae</taxon>
        <taxon>Opiinae</taxon>
        <taxon>Fopius</taxon>
    </lineage>
</organism>
<gene>
    <name evidence="7" type="primary">Myd88</name>
</gene>
<dbReference type="InterPro" id="IPR000157">
    <property type="entry name" value="TIR_dom"/>
</dbReference>
<keyword evidence="2" id="KW-0963">Cytoplasm</keyword>
<dbReference type="GO" id="GO:0035325">
    <property type="term" value="F:Toll-like receptor binding"/>
    <property type="evidence" value="ECO:0007669"/>
    <property type="project" value="TreeGrafter"/>
</dbReference>
<dbReference type="InterPro" id="IPR017281">
    <property type="entry name" value="Myelin_different_resp_MyD88"/>
</dbReference>
<dbReference type="PROSITE" id="PS50104">
    <property type="entry name" value="TIR"/>
    <property type="match status" value="1"/>
</dbReference>
<evidence type="ECO:0000313" key="6">
    <source>
        <dbReference type="Proteomes" id="UP000694866"/>
    </source>
</evidence>
<dbReference type="PANTHER" id="PTHR15079">
    <property type="entry name" value="MYD88"/>
    <property type="match status" value="1"/>
</dbReference>
<reference evidence="7" key="1">
    <citation type="submission" date="2025-08" db="UniProtKB">
        <authorList>
            <consortium name="RefSeq"/>
        </authorList>
    </citation>
    <scope>IDENTIFICATION</scope>
    <source>
        <strain evidence="7">USDA-PBARC FA_bdor</strain>
        <tissue evidence="7">Whole organism</tissue>
    </source>
</reference>
<dbReference type="PROSITE" id="PS50017">
    <property type="entry name" value="DEATH_DOMAIN"/>
    <property type="match status" value="1"/>
</dbReference>
<comment type="subcellular location">
    <subcellularLocation>
        <location evidence="1">Cytoplasm</location>
    </subcellularLocation>
</comment>
<dbReference type="AlphaFoldDB" id="A0A9R1U6G9"/>
<keyword evidence="6" id="KW-1185">Reference proteome</keyword>
<keyword evidence="3" id="KW-0395">Inflammatory response</keyword>
<dbReference type="Pfam" id="PF13676">
    <property type="entry name" value="TIR_2"/>
    <property type="match status" value="1"/>
</dbReference>
<dbReference type="OrthoDB" id="10037120at2759"/>
<dbReference type="GO" id="GO:0008063">
    <property type="term" value="P:Toll signaling pathway"/>
    <property type="evidence" value="ECO:0007669"/>
    <property type="project" value="TreeGrafter"/>
</dbReference>
<evidence type="ECO:0000313" key="7">
    <source>
        <dbReference type="RefSeq" id="XP_011308982.1"/>
    </source>
</evidence>
<evidence type="ECO:0000259" key="5">
    <source>
        <dbReference type="PROSITE" id="PS50104"/>
    </source>
</evidence>
<feature type="domain" description="TIR" evidence="5">
    <location>
        <begin position="146"/>
        <end position="278"/>
    </location>
</feature>
<dbReference type="SUPFAM" id="SSF52200">
    <property type="entry name" value="Toll/Interleukin receptor TIR domain"/>
    <property type="match status" value="1"/>
</dbReference>
<dbReference type="InterPro" id="IPR035897">
    <property type="entry name" value="Toll_tir_struct_dom_sf"/>
</dbReference>
<dbReference type="GeneID" id="105270025"/>
<dbReference type="GO" id="GO:0045087">
    <property type="term" value="P:innate immune response"/>
    <property type="evidence" value="ECO:0007669"/>
    <property type="project" value="TreeGrafter"/>
</dbReference>
<dbReference type="KEGG" id="fas:105270025"/>
<dbReference type="PANTHER" id="PTHR15079:SF3">
    <property type="entry name" value="MYELOID DIFFERENTIATION PRIMARY RESPONSE PROTEIN MYD88"/>
    <property type="match status" value="1"/>
</dbReference>
<dbReference type="GO" id="GO:0005886">
    <property type="term" value="C:plasma membrane"/>
    <property type="evidence" value="ECO:0007669"/>
    <property type="project" value="TreeGrafter"/>
</dbReference>
<accession>A0A9R1U6G9</accession>
<proteinExistence type="predicted"/>
<dbReference type="GO" id="GO:0070976">
    <property type="term" value="F:TIR domain binding"/>
    <property type="evidence" value="ECO:0007669"/>
    <property type="project" value="InterPro"/>
</dbReference>
<evidence type="ECO:0000256" key="2">
    <source>
        <dbReference type="ARBA" id="ARBA00022490"/>
    </source>
</evidence>
<dbReference type="InterPro" id="IPR000488">
    <property type="entry name" value="Death_dom"/>
</dbReference>
<evidence type="ECO:0000256" key="3">
    <source>
        <dbReference type="ARBA" id="ARBA00023198"/>
    </source>
</evidence>
<feature type="domain" description="Death" evidence="4">
    <location>
        <begin position="39"/>
        <end position="103"/>
    </location>
</feature>
<dbReference type="Pfam" id="PF00531">
    <property type="entry name" value="Death"/>
    <property type="match status" value="1"/>
</dbReference>